<dbReference type="AlphaFoldDB" id="V7IEY5"/>
<reference evidence="2 3" key="1">
    <citation type="submission" date="2013-11" db="EMBL/GenBank/DDBJ databases">
        <title>The Genome Sequence of Eikenella corrodens CC92I.</title>
        <authorList>
            <consortium name="The Broad Institute Genomics Platform"/>
            <person name="Earl A."/>
            <person name="Allen-Vercoe E."/>
            <person name="Daigneault M."/>
            <person name="Young S.K."/>
            <person name="Zeng Q."/>
            <person name="Gargeya S."/>
            <person name="Fitzgerald M."/>
            <person name="Abouelleil A."/>
            <person name="Alvarado L."/>
            <person name="Chapman S.B."/>
            <person name="Gainer-Dewar J."/>
            <person name="Goldberg J."/>
            <person name="Griggs A."/>
            <person name="Gujja S."/>
            <person name="Hansen M."/>
            <person name="Howarth C."/>
            <person name="Imamovic A."/>
            <person name="Ireland A."/>
            <person name="Larimer J."/>
            <person name="McCowan C."/>
            <person name="Murphy C."/>
            <person name="Pearson M."/>
            <person name="Poon T.W."/>
            <person name="Priest M."/>
            <person name="Roberts A."/>
            <person name="Saif S."/>
            <person name="Shea T."/>
            <person name="Sykes S."/>
            <person name="Wortman J."/>
            <person name="Nusbaum C."/>
            <person name="Birren B."/>
        </authorList>
    </citation>
    <scope>NUCLEOTIDE SEQUENCE [LARGE SCALE GENOMIC DNA]</scope>
    <source>
        <strain evidence="2 3">CC92I</strain>
    </source>
</reference>
<name>V7IEY5_EIKCO</name>
<sequence>MKQSSLILVVCWISMREDLSFLQEFYQQNRQPDCFRLAVTLIMCAVLLPIFGCPLGGSGGHGDGKGMQFVAG</sequence>
<organism evidence="2 3">
    <name type="scientific">Eikenella corrodens CC92I</name>
    <dbReference type="NCBI Taxonomy" id="1073362"/>
    <lineage>
        <taxon>Bacteria</taxon>
        <taxon>Pseudomonadati</taxon>
        <taxon>Pseudomonadota</taxon>
        <taxon>Betaproteobacteria</taxon>
        <taxon>Neisseriales</taxon>
        <taxon>Neisseriaceae</taxon>
        <taxon>Eikenella</taxon>
    </lineage>
</organism>
<evidence type="ECO:0000256" key="1">
    <source>
        <dbReference type="SAM" id="Phobius"/>
    </source>
</evidence>
<dbReference type="HOGENOM" id="CLU_2715993_0_0_4"/>
<proteinExistence type="predicted"/>
<keyword evidence="1" id="KW-1133">Transmembrane helix</keyword>
<comment type="caution">
    <text evidence="2">The sequence shown here is derived from an EMBL/GenBank/DDBJ whole genome shotgun (WGS) entry which is preliminary data.</text>
</comment>
<dbReference type="EMBL" id="AZGQ01000001">
    <property type="protein sequence ID" value="ETA84458.1"/>
    <property type="molecule type" value="Genomic_DNA"/>
</dbReference>
<keyword evidence="1" id="KW-0472">Membrane</keyword>
<dbReference type="Proteomes" id="UP000018554">
    <property type="component" value="Unassembled WGS sequence"/>
</dbReference>
<protein>
    <submittedName>
        <fullName evidence="2">Uncharacterized protein</fullName>
    </submittedName>
</protein>
<accession>V7IEY5</accession>
<gene>
    <name evidence="2" type="ORF">HMPREF1177_00105</name>
</gene>
<evidence type="ECO:0000313" key="3">
    <source>
        <dbReference type="Proteomes" id="UP000018554"/>
    </source>
</evidence>
<evidence type="ECO:0000313" key="2">
    <source>
        <dbReference type="EMBL" id="ETA84458.1"/>
    </source>
</evidence>
<feature type="transmembrane region" description="Helical" evidence="1">
    <location>
        <begin position="35"/>
        <end position="57"/>
    </location>
</feature>
<keyword evidence="3" id="KW-1185">Reference proteome</keyword>
<keyword evidence="1" id="KW-0812">Transmembrane</keyword>